<name>A0A1G2M930_9BACT</name>
<evidence type="ECO:0000256" key="7">
    <source>
        <dbReference type="PIRSR" id="PIRSR006118-2"/>
    </source>
</evidence>
<dbReference type="SFLD" id="SFLDG01136">
    <property type="entry name" value="C1.6:_Phosphoserine_Phosphatas"/>
    <property type="match status" value="1"/>
</dbReference>
<proteinExistence type="inferred from homology"/>
<dbReference type="PANTHER" id="PTHR21485:SF3">
    <property type="entry name" value="N-ACYLNEURAMINATE CYTIDYLYLTRANSFERASE"/>
    <property type="match status" value="1"/>
</dbReference>
<comment type="cofactor">
    <cofactor evidence="1 7">
        <name>Mg(2+)</name>
        <dbReference type="ChEBI" id="CHEBI:18420"/>
    </cofactor>
</comment>
<dbReference type="SUPFAM" id="SSF56784">
    <property type="entry name" value="HAD-like"/>
    <property type="match status" value="1"/>
</dbReference>
<dbReference type="SFLD" id="SFLDG01138">
    <property type="entry name" value="C1.6.2:_Deoxy-d-mannose-octulo"/>
    <property type="match status" value="1"/>
</dbReference>
<dbReference type="SFLD" id="SFLDS00003">
    <property type="entry name" value="Haloacid_Dehalogenase"/>
    <property type="match status" value="1"/>
</dbReference>
<sequence>MHNDLQSKLKGIKLVATDFDGIHTDGCVYVDEGGKESVRCSRKDGLGILMLKRAGIEVHVISKETNQVVAARCKKLKITYDQGVHDSDGKLEILRRIVTERGLMPEQVLYMGDDLNDKAPLEYAGIAVTVSDGHPSLASICDYVTKNGGGHHAIREVAELILEAQGHPLAF</sequence>
<evidence type="ECO:0008006" key="10">
    <source>
        <dbReference type="Google" id="ProtNLM"/>
    </source>
</evidence>
<dbReference type="InterPro" id="IPR023214">
    <property type="entry name" value="HAD_sf"/>
</dbReference>
<keyword evidence="5" id="KW-0378">Hydrolase</keyword>
<feature type="binding site" evidence="7">
    <location>
        <position position="113"/>
    </location>
    <ligand>
        <name>Mg(2+)</name>
        <dbReference type="ChEBI" id="CHEBI:18420"/>
    </ligand>
</feature>
<dbReference type="NCBIfam" id="TIGR01670">
    <property type="entry name" value="KdsC-phosphatas"/>
    <property type="match status" value="1"/>
</dbReference>
<dbReference type="Gene3D" id="3.40.50.1000">
    <property type="entry name" value="HAD superfamily/HAD-like"/>
    <property type="match status" value="1"/>
</dbReference>
<comment type="similarity">
    <text evidence="2">Belongs to the KdsC family.</text>
</comment>
<dbReference type="GO" id="GO:0008781">
    <property type="term" value="F:N-acylneuraminate cytidylyltransferase activity"/>
    <property type="evidence" value="ECO:0007669"/>
    <property type="project" value="TreeGrafter"/>
</dbReference>
<feature type="binding site" evidence="7">
    <location>
        <position position="20"/>
    </location>
    <ligand>
        <name>substrate</name>
    </ligand>
</feature>
<dbReference type="EMBL" id="MHRI01000030">
    <property type="protein sequence ID" value="OHA20400.1"/>
    <property type="molecule type" value="Genomic_DNA"/>
</dbReference>
<gene>
    <name evidence="8" type="ORF">A2849_01325</name>
</gene>
<dbReference type="InterPro" id="IPR050793">
    <property type="entry name" value="CMP-NeuNAc_synthase"/>
</dbReference>
<evidence type="ECO:0000256" key="1">
    <source>
        <dbReference type="ARBA" id="ARBA00001946"/>
    </source>
</evidence>
<evidence type="ECO:0000313" key="9">
    <source>
        <dbReference type="Proteomes" id="UP000178121"/>
    </source>
</evidence>
<dbReference type="PIRSF" id="PIRSF006118">
    <property type="entry name" value="KDO8-P_Ptase"/>
    <property type="match status" value="1"/>
</dbReference>
<keyword evidence="4 7" id="KW-0479">Metal-binding</keyword>
<evidence type="ECO:0000256" key="3">
    <source>
        <dbReference type="ARBA" id="ARBA00011881"/>
    </source>
</evidence>
<evidence type="ECO:0000313" key="8">
    <source>
        <dbReference type="EMBL" id="OHA20400.1"/>
    </source>
</evidence>
<keyword evidence="6 7" id="KW-0460">Magnesium</keyword>
<dbReference type="PANTHER" id="PTHR21485">
    <property type="entry name" value="HAD SUPERFAMILY MEMBERS CMAS AND KDSC"/>
    <property type="match status" value="1"/>
</dbReference>
<evidence type="ECO:0000256" key="5">
    <source>
        <dbReference type="ARBA" id="ARBA00022801"/>
    </source>
</evidence>
<evidence type="ECO:0000256" key="4">
    <source>
        <dbReference type="ARBA" id="ARBA00022723"/>
    </source>
</evidence>
<feature type="binding site" evidence="7">
    <location>
        <position position="18"/>
    </location>
    <ligand>
        <name>Mg(2+)</name>
        <dbReference type="ChEBI" id="CHEBI:18420"/>
    </ligand>
</feature>
<dbReference type="Pfam" id="PF08282">
    <property type="entry name" value="Hydrolase_3"/>
    <property type="match status" value="1"/>
</dbReference>
<dbReference type="InterPro" id="IPR010023">
    <property type="entry name" value="KdsC_fam"/>
</dbReference>
<dbReference type="InterPro" id="IPR036412">
    <property type="entry name" value="HAD-like_sf"/>
</dbReference>
<evidence type="ECO:0000256" key="6">
    <source>
        <dbReference type="ARBA" id="ARBA00022842"/>
    </source>
</evidence>
<dbReference type="AlphaFoldDB" id="A0A1G2M930"/>
<organism evidence="8 9">
    <name type="scientific">Candidatus Taylorbacteria bacterium RIFCSPHIGHO2_01_FULL_51_15</name>
    <dbReference type="NCBI Taxonomy" id="1802304"/>
    <lineage>
        <taxon>Bacteria</taxon>
        <taxon>Candidatus Tayloriibacteriota</taxon>
    </lineage>
</organism>
<comment type="caution">
    <text evidence="8">The sequence shown here is derived from an EMBL/GenBank/DDBJ whole genome shotgun (WGS) entry which is preliminary data.</text>
</comment>
<protein>
    <recommendedName>
        <fullName evidence="10">3-deoxy-D-manno-octulosonate 8-phosphate phosphatase</fullName>
    </recommendedName>
</protein>
<evidence type="ECO:0000256" key="2">
    <source>
        <dbReference type="ARBA" id="ARBA00005893"/>
    </source>
</evidence>
<dbReference type="GO" id="GO:0016788">
    <property type="term" value="F:hydrolase activity, acting on ester bonds"/>
    <property type="evidence" value="ECO:0007669"/>
    <property type="project" value="InterPro"/>
</dbReference>
<dbReference type="GO" id="GO:0046872">
    <property type="term" value="F:metal ion binding"/>
    <property type="evidence" value="ECO:0007669"/>
    <property type="project" value="UniProtKB-KW"/>
</dbReference>
<comment type="subunit">
    <text evidence="3">Homotetramer.</text>
</comment>
<accession>A0A1G2M930</accession>
<dbReference type="Proteomes" id="UP000178121">
    <property type="component" value="Unassembled WGS sequence"/>
</dbReference>
<reference evidence="8 9" key="1">
    <citation type="journal article" date="2016" name="Nat. Commun.">
        <title>Thousands of microbial genomes shed light on interconnected biogeochemical processes in an aquifer system.</title>
        <authorList>
            <person name="Anantharaman K."/>
            <person name="Brown C.T."/>
            <person name="Hug L.A."/>
            <person name="Sharon I."/>
            <person name="Castelle C.J."/>
            <person name="Probst A.J."/>
            <person name="Thomas B.C."/>
            <person name="Singh A."/>
            <person name="Wilkins M.J."/>
            <person name="Karaoz U."/>
            <person name="Brodie E.L."/>
            <person name="Williams K.H."/>
            <person name="Hubbard S.S."/>
            <person name="Banfield J.F."/>
        </authorList>
    </citation>
    <scope>NUCLEOTIDE SEQUENCE [LARGE SCALE GENOMIC DNA]</scope>
</reference>